<keyword evidence="1" id="KW-0547">Nucleotide-binding</keyword>
<dbReference type="PROSITE" id="PS50011">
    <property type="entry name" value="PROTEIN_KINASE_DOM"/>
    <property type="match status" value="1"/>
</dbReference>
<feature type="coiled-coil region" evidence="3">
    <location>
        <begin position="80"/>
        <end position="117"/>
    </location>
</feature>
<evidence type="ECO:0000256" key="4">
    <source>
        <dbReference type="SAM" id="MobiDB-lite"/>
    </source>
</evidence>
<dbReference type="PANTHER" id="PTHR44329">
    <property type="entry name" value="SERINE/THREONINE-PROTEIN KINASE TNNI3K-RELATED"/>
    <property type="match status" value="1"/>
</dbReference>
<evidence type="ECO:0000313" key="7">
    <source>
        <dbReference type="Proteomes" id="UP000663874"/>
    </source>
</evidence>
<evidence type="ECO:0000256" key="2">
    <source>
        <dbReference type="ARBA" id="ARBA00022840"/>
    </source>
</evidence>
<accession>A0A818YGK1</accession>
<dbReference type="SMART" id="SM00220">
    <property type="entry name" value="S_TKc"/>
    <property type="match status" value="1"/>
</dbReference>
<reference evidence="6" key="1">
    <citation type="submission" date="2021-02" db="EMBL/GenBank/DDBJ databases">
        <authorList>
            <person name="Nowell W R."/>
        </authorList>
    </citation>
    <scope>NUCLEOTIDE SEQUENCE</scope>
</reference>
<feature type="compositionally biased region" description="Low complexity" evidence="4">
    <location>
        <begin position="492"/>
        <end position="502"/>
    </location>
</feature>
<dbReference type="SUPFAM" id="SSF56112">
    <property type="entry name" value="Protein kinase-like (PK-like)"/>
    <property type="match status" value="1"/>
</dbReference>
<dbReference type="Gene3D" id="1.20.930.20">
    <property type="entry name" value="Adaptor protein Cbl, N-terminal domain"/>
    <property type="match status" value="1"/>
</dbReference>
<dbReference type="InterPro" id="IPR001245">
    <property type="entry name" value="Ser-Thr/Tyr_kinase_cat_dom"/>
</dbReference>
<protein>
    <recommendedName>
        <fullName evidence="5">Protein kinase domain-containing protein</fullName>
    </recommendedName>
</protein>
<keyword evidence="3" id="KW-0175">Coiled coil</keyword>
<dbReference type="PROSITE" id="PS00108">
    <property type="entry name" value="PROTEIN_KINASE_ST"/>
    <property type="match status" value="1"/>
</dbReference>
<dbReference type="GO" id="GO:0007166">
    <property type="term" value="P:cell surface receptor signaling pathway"/>
    <property type="evidence" value="ECO:0007669"/>
    <property type="project" value="InterPro"/>
</dbReference>
<gene>
    <name evidence="6" type="ORF">FNK824_LOCUS12224</name>
</gene>
<dbReference type="InterPro" id="IPR051681">
    <property type="entry name" value="Ser/Thr_Kinases-Pseudokinases"/>
</dbReference>
<organism evidence="6 7">
    <name type="scientific">Rotaria sordida</name>
    <dbReference type="NCBI Taxonomy" id="392033"/>
    <lineage>
        <taxon>Eukaryota</taxon>
        <taxon>Metazoa</taxon>
        <taxon>Spiralia</taxon>
        <taxon>Gnathifera</taxon>
        <taxon>Rotifera</taxon>
        <taxon>Eurotatoria</taxon>
        <taxon>Bdelloidea</taxon>
        <taxon>Philodinida</taxon>
        <taxon>Philodinidae</taxon>
        <taxon>Rotaria</taxon>
    </lineage>
</organism>
<dbReference type="PANTHER" id="PTHR44329:SF298">
    <property type="entry name" value="MIXED LINEAGE KINASE DOMAIN-LIKE PROTEIN"/>
    <property type="match status" value="1"/>
</dbReference>
<evidence type="ECO:0000313" key="6">
    <source>
        <dbReference type="EMBL" id="CAF3750634.1"/>
    </source>
</evidence>
<feature type="region of interest" description="Disordered" evidence="4">
    <location>
        <begin position="732"/>
        <end position="751"/>
    </location>
</feature>
<dbReference type="AlphaFoldDB" id="A0A818YGK1"/>
<dbReference type="Gene3D" id="1.10.510.10">
    <property type="entry name" value="Transferase(Phosphotransferase) domain 1"/>
    <property type="match status" value="1"/>
</dbReference>
<evidence type="ECO:0000259" key="5">
    <source>
        <dbReference type="PROSITE" id="PS50011"/>
    </source>
</evidence>
<sequence>MTSLPTDRIFDVRNEIHKNVLKVYANKAQCKRLCERIDQLIHPLERLEHATSSILREETRSILDKLLQCIDDYLCLGLNIQELFDRKHDQEDRQKDLKDLNNKLDEISQKMLEKQCEQYKLIDKMIDKRFQSFRFFLTQNLLLQQNSNQLQELLAKQQQFLHIPYKDFYIQDKLISSGGFADVYKAQWLTHHDQVAMKIIRINHVSNIEKDFYREVSTMYRLRYENILNVFGACVEPNLYAIIVEYMPLGSLYDILHKKSEQISFDWFDRYSVAWQMSKSINYLHNLYPAIIHRDIKSMNFLLKQNGSSNQKYLVKVSPELFIPYSRHSKQTDIYSLGIVFWELATARKPWDEYEDEKITIAQIKTGERPTIPSDIPESYKQIIQEAWNHDSQKRPTCFQLMERIYKEMNPTNQLIITNNEKDIIGLHRQQTVTEQNNDYVNSTTNTDSTIIAIQVDEEEKEEKKLKNSLQTIIISEPLQDETKIQEKTNMEQTETTQIESETMLRQSSSSNITEEPNQTVSSPIAQIESESMPQQNSSSNITEEPNQTFSSPIVQIVPESMPQQNSSSNITEEPNQTISSPIAQIESESMPQQNPSSNITEEPNETISSPIAQIEPESMPQQNVSSNIIEEQNQIISSPIAQIEPESMLQQNVSSNMTEEQNQIISSPIAQIEPESMLQQNSSSNITEEQNQTISSPIAQIEPESMLQQNVSSNMTEEQNQIISSPIAQIEPESMPQQNSSSNITEEPNETISSPIAQIEPESMPQQNVSSNIIEEQNQIISSPMAQSKLESMVQQNLSSNIIEEQNQTNSCPITQINLTSK</sequence>
<name>A0A818YGK1_9BILA</name>
<dbReference type="InterPro" id="IPR036537">
    <property type="entry name" value="Adaptor_Cbl_N_dom_sf"/>
</dbReference>
<dbReference type="InterPro" id="IPR054000">
    <property type="entry name" value="MLKL_N"/>
</dbReference>
<dbReference type="GO" id="GO:0005524">
    <property type="term" value="F:ATP binding"/>
    <property type="evidence" value="ECO:0007669"/>
    <property type="project" value="UniProtKB-KW"/>
</dbReference>
<dbReference type="Pfam" id="PF22215">
    <property type="entry name" value="MLKL_N"/>
    <property type="match status" value="1"/>
</dbReference>
<dbReference type="Proteomes" id="UP000663874">
    <property type="component" value="Unassembled WGS sequence"/>
</dbReference>
<dbReference type="EMBL" id="CAJOBE010001510">
    <property type="protein sequence ID" value="CAF3750634.1"/>
    <property type="molecule type" value="Genomic_DNA"/>
</dbReference>
<evidence type="ECO:0000256" key="1">
    <source>
        <dbReference type="ARBA" id="ARBA00022741"/>
    </source>
</evidence>
<feature type="compositionally biased region" description="Polar residues" evidence="4">
    <location>
        <begin position="504"/>
        <end position="522"/>
    </location>
</feature>
<dbReference type="GO" id="GO:0004674">
    <property type="term" value="F:protein serine/threonine kinase activity"/>
    <property type="evidence" value="ECO:0007669"/>
    <property type="project" value="TreeGrafter"/>
</dbReference>
<proteinExistence type="predicted"/>
<feature type="region of interest" description="Disordered" evidence="4">
    <location>
        <begin position="481"/>
        <end position="522"/>
    </location>
</feature>
<dbReference type="InterPro" id="IPR000719">
    <property type="entry name" value="Prot_kinase_dom"/>
</dbReference>
<dbReference type="InterPro" id="IPR008271">
    <property type="entry name" value="Ser/Thr_kinase_AS"/>
</dbReference>
<feature type="compositionally biased region" description="Polar residues" evidence="4">
    <location>
        <begin position="736"/>
        <end position="751"/>
    </location>
</feature>
<dbReference type="InterPro" id="IPR011009">
    <property type="entry name" value="Kinase-like_dom_sf"/>
</dbReference>
<evidence type="ECO:0000256" key="3">
    <source>
        <dbReference type="SAM" id="Coils"/>
    </source>
</evidence>
<dbReference type="Pfam" id="PF07714">
    <property type="entry name" value="PK_Tyr_Ser-Thr"/>
    <property type="match status" value="2"/>
</dbReference>
<feature type="domain" description="Protein kinase" evidence="5">
    <location>
        <begin position="169"/>
        <end position="409"/>
    </location>
</feature>
<keyword evidence="2" id="KW-0067">ATP-binding</keyword>
<feature type="compositionally biased region" description="Basic and acidic residues" evidence="4">
    <location>
        <begin position="481"/>
        <end position="490"/>
    </location>
</feature>
<comment type="caution">
    <text evidence="6">The sequence shown here is derived from an EMBL/GenBank/DDBJ whole genome shotgun (WGS) entry which is preliminary data.</text>
</comment>